<feature type="transmembrane region" description="Helical" evidence="2">
    <location>
        <begin position="260"/>
        <end position="284"/>
    </location>
</feature>
<protein>
    <submittedName>
        <fullName evidence="4">Neur_chan_LBD domain-containing protein</fullName>
    </submittedName>
</protein>
<accession>A0A1I7ZIN5</accession>
<keyword evidence="2" id="KW-1133">Transmembrane helix</keyword>
<feature type="transmembrane region" description="Helical" evidence="2">
    <location>
        <begin position="6"/>
        <end position="28"/>
    </location>
</feature>
<keyword evidence="2" id="KW-0812">Transmembrane</keyword>
<organism evidence="3 4">
    <name type="scientific">Steinernema glaseri</name>
    <dbReference type="NCBI Taxonomy" id="37863"/>
    <lineage>
        <taxon>Eukaryota</taxon>
        <taxon>Metazoa</taxon>
        <taxon>Ecdysozoa</taxon>
        <taxon>Nematoda</taxon>
        <taxon>Chromadorea</taxon>
        <taxon>Rhabditida</taxon>
        <taxon>Tylenchina</taxon>
        <taxon>Panagrolaimomorpha</taxon>
        <taxon>Strongyloidoidea</taxon>
        <taxon>Steinernematidae</taxon>
        <taxon>Steinernema</taxon>
    </lineage>
</organism>
<dbReference type="Proteomes" id="UP000095287">
    <property type="component" value="Unplaced"/>
</dbReference>
<evidence type="ECO:0000313" key="4">
    <source>
        <dbReference type="WBParaSite" id="L893_g26688.t1"/>
    </source>
</evidence>
<dbReference type="AlphaFoldDB" id="A0A1I7ZIN5"/>
<feature type="region of interest" description="Disordered" evidence="1">
    <location>
        <begin position="106"/>
        <end position="129"/>
    </location>
</feature>
<sequence>MHSDHSVFQIFCVFLVFACFRAGIFASYSSNTIRRPLVSASTSANASYTATTNLSVNTSAETYSSVQNLSLEVKFPKTIRATAQRPGRSSTTSLQKFTYELIDRAKDSGGDSKEAPRKKRENRGRNTSRISIICVTTPRKQSIRIRGSTRWITSVTLVSPWMDHDWPQFVKNDAKEGDNPHLHFQLTLIQAKTPDDYRWVDISVLPSKCKLSDQWCNLAGVSFPVCALHFGLLCAFLRYFTSGTSVAQDRSFVDRLTDRIWDELTTFGNGCELLALVIAAAVTLPDK</sequence>
<keyword evidence="2" id="KW-0472">Membrane</keyword>
<evidence type="ECO:0000256" key="2">
    <source>
        <dbReference type="SAM" id="Phobius"/>
    </source>
</evidence>
<dbReference type="WBParaSite" id="L893_g26688.t1">
    <property type="protein sequence ID" value="L893_g26688.t1"/>
    <property type="gene ID" value="L893_g26688"/>
</dbReference>
<proteinExistence type="predicted"/>
<feature type="compositionally biased region" description="Basic and acidic residues" evidence="1">
    <location>
        <begin position="106"/>
        <end position="115"/>
    </location>
</feature>
<feature type="transmembrane region" description="Helical" evidence="2">
    <location>
        <begin position="215"/>
        <end position="240"/>
    </location>
</feature>
<reference evidence="4" key="1">
    <citation type="submission" date="2016-11" db="UniProtKB">
        <authorList>
            <consortium name="WormBaseParasite"/>
        </authorList>
    </citation>
    <scope>IDENTIFICATION</scope>
</reference>
<name>A0A1I7ZIN5_9BILA</name>
<evidence type="ECO:0000256" key="1">
    <source>
        <dbReference type="SAM" id="MobiDB-lite"/>
    </source>
</evidence>
<evidence type="ECO:0000313" key="3">
    <source>
        <dbReference type="Proteomes" id="UP000095287"/>
    </source>
</evidence>
<keyword evidence="3" id="KW-1185">Reference proteome</keyword>